<dbReference type="RefSeq" id="WP_320217522.1">
    <property type="nucleotide sequence ID" value="NZ_JAVIIS010000067.1"/>
</dbReference>
<reference evidence="1 2" key="1">
    <citation type="submission" date="2023-08" db="EMBL/GenBank/DDBJ databases">
        <title>Implementing the SeqCode for naming new Mesorhizobium species isolated from Vachellia karroo root nodules.</title>
        <authorList>
            <person name="Van Lill M."/>
        </authorList>
    </citation>
    <scope>NUCLEOTIDE SEQUENCE [LARGE SCALE GENOMIC DNA]</scope>
    <source>
        <strain evidence="1 2">VK3E</strain>
    </source>
</reference>
<comment type="caution">
    <text evidence="1">The sequence shown here is derived from an EMBL/GenBank/DDBJ whole genome shotgun (WGS) entry which is preliminary data.</text>
</comment>
<dbReference type="Proteomes" id="UP001272097">
    <property type="component" value="Unassembled WGS sequence"/>
</dbReference>
<keyword evidence="2" id="KW-1185">Reference proteome</keyword>
<protein>
    <submittedName>
        <fullName evidence="1">Uncharacterized protein</fullName>
    </submittedName>
</protein>
<organism evidence="1 2">
    <name type="scientific">Mesorhizobium australafricanum</name>
    <dbReference type="NCBI Taxonomy" id="3072311"/>
    <lineage>
        <taxon>Bacteria</taxon>
        <taxon>Pseudomonadati</taxon>
        <taxon>Pseudomonadota</taxon>
        <taxon>Alphaproteobacteria</taxon>
        <taxon>Hyphomicrobiales</taxon>
        <taxon>Phyllobacteriaceae</taxon>
        <taxon>Mesorhizobium</taxon>
    </lineage>
</organism>
<accession>A0ABU4X6G7</accession>
<proteinExistence type="predicted"/>
<dbReference type="EMBL" id="JAVIIS010000067">
    <property type="protein sequence ID" value="MDX8443538.1"/>
    <property type="molecule type" value="Genomic_DNA"/>
</dbReference>
<evidence type="ECO:0000313" key="1">
    <source>
        <dbReference type="EMBL" id="MDX8443538.1"/>
    </source>
</evidence>
<sequence length="67" mass="7328">MRQHMLNGWLVAALVALICLLGITAYMEVRKDLPRVACMRDLKAVDMRAAQLESCSTACCNDTSPSA</sequence>
<name>A0ABU4X6G7_9HYPH</name>
<evidence type="ECO:0000313" key="2">
    <source>
        <dbReference type="Proteomes" id="UP001272097"/>
    </source>
</evidence>
<gene>
    <name evidence="1" type="ORF">RFM51_28615</name>
</gene>